<gene>
    <name evidence="3" type="ORF">KP509_31G010100</name>
</gene>
<dbReference type="AlphaFoldDB" id="A0A8T2QXA0"/>
<evidence type="ECO:0000256" key="1">
    <source>
        <dbReference type="SAM" id="MobiDB-lite"/>
    </source>
</evidence>
<evidence type="ECO:0000313" key="4">
    <source>
        <dbReference type="Proteomes" id="UP000825935"/>
    </source>
</evidence>
<sequence length="411" mass="46765">MAYIPPHLRVSDGKSRPRPEPPPPSRREPNSFARGNEKGLVPDVRINYSGDFISRFIVMSQEPLEFERFHGETFAHLDHKELYVLKTRDAKEDDNSTDQENVEKKVKESPSDLIAKTSGEDLKQVLEKFKSFIVMENADRIVPRVAIKFGKVIFHCRGGSLERSGGFLRNAIEAKDGRLRDLSKTFDNSVSEEKYSLLYNIAFRNAEKTWSRERYTVQVSDETNPGKQLLCVCMGAKSNEQLQHCSISSSGSCLKMIKVKFATVRYFICDMACVKKTSDIRLMLCTKNYCTGLNEEELEDLESCFSNVSLIPNVKGGLHWPAGSKQSRSGRFKVLGSTHSEKVVFVGRGLRWSLQKRNRIEFKASSGRVSYEVNIRPTSYDKFCQGPEDMSIEDLLSLILEVIDQAWEQFV</sequence>
<dbReference type="InterPro" id="IPR057225">
    <property type="entry name" value="DUF7903"/>
</dbReference>
<dbReference type="EMBL" id="CM035436">
    <property type="protein sequence ID" value="KAH7288061.1"/>
    <property type="molecule type" value="Genomic_DNA"/>
</dbReference>
<accession>A0A8T2QXA0</accession>
<dbReference type="Proteomes" id="UP000825935">
    <property type="component" value="Chromosome 31"/>
</dbReference>
<feature type="domain" description="DUF7903" evidence="2">
    <location>
        <begin position="45"/>
        <end position="386"/>
    </location>
</feature>
<dbReference type="OMA" id="DSVQCKN"/>
<keyword evidence="4" id="KW-1185">Reference proteome</keyword>
<feature type="region of interest" description="Disordered" evidence="1">
    <location>
        <begin position="1"/>
        <end position="38"/>
    </location>
</feature>
<reference evidence="3" key="1">
    <citation type="submission" date="2021-08" db="EMBL/GenBank/DDBJ databases">
        <title>WGS assembly of Ceratopteris richardii.</title>
        <authorList>
            <person name="Marchant D.B."/>
            <person name="Chen G."/>
            <person name="Jenkins J."/>
            <person name="Shu S."/>
            <person name="Leebens-Mack J."/>
            <person name="Grimwood J."/>
            <person name="Schmutz J."/>
            <person name="Soltis P."/>
            <person name="Soltis D."/>
            <person name="Chen Z.-H."/>
        </authorList>
    </citation>
    <scope>NUCLEOTIDE SEQUENCE</scope>
    <source>
        <strain evidence="3">Whitten #5841</strain>
        <tissue evidence="3">Leaf</tissue>
    </source>
</reference>
<proteinExistence type="predicted"/>
<feature type="region of interest" description="Disordered" evidence="1">
    <location>
        <begin position="90"/>
        <end position="111"/>
    </location>
</feature>
<evidence type="ECO:0000259" key="2">
    <source>
        <dbReference type="Pfam" id="PF25475"/>
    </source>
</evidence>
<organism evidence="3 4">
    <name type="scientific">Ceratopteris richardii</name>
    <name type="common">Triangle waterfern</name>
    <dbReference type="NCBI Taxonomy" id="49495"/>
    <lineage>
        <taxon>Eukaryota</taxon>
        <taxon>Viridiplantae</taxon>
        <taxon>Streptophyta</taxon>
        <taxon>Embryophyta</taxon>
        <taxon>Tracheophyta</taxon>
        <taxon>Polypodiopsida</taxon>
        <taxon>Polypodiidae</taxon>
        <taxon>Polypodiales</taxon>
        <taxon>Pteridineae</taxon>
        <taxon>Pteridaceae</taxon>
        <taxon>Parkerioideae</taxon>
        <taxon>Ceratopteris</taxon>
    </lineage>
</organism>
<protein>
    <recommendedName>
        <fullName evidence="2">DUF7903 domain-containing protein</fullName>
    </recommendedName>
</protein>
<name>A0A8T2QXA0_CERRI</name>
<feature type="compositionally biased region" description="Basic and acidic residues" evidence="1">
    <location>
        <begin position="101"/>
        <end position="110"/>
    </location>
</feature>
<dbReference type="PANTHER" id="PTHR35481">
    <property type="entry name" value="DNA-DIRECTED RNA POLYMERASE SUBUNIT ALPHA"/>
    <property type="match status" value="1"/>
</dbReference>
<feature type="compositionally biased region" description="Basic and acidic residues" evidence="1">
    <location>
        <begin position="9"/>
        <end position="29"/>
    </location>
</feature>
<dbReference type="PANTHER" id="PTHR35481:SF1">
    <property type="entry name" value="DNA-DIRECTED RNA POLYMERASE SUBUNIT ALPHA"/>
    <property type="match status" value="1"/>
</dbReference>
<evidence type="ECO:0000313" key="3">
    <source>
        <dbReference type="EMBL" id="KAH7288061.1"/>
    </source>
</evidence>
<dbReference type="OrthoDB" id="2014147at2759"/>
<comment type="caution">
    <text evidence="3">The sequence shown here is derived from an EMBL/GenBank/DDBJ whole genome shotgun (WGS) entry which is preliminary data.</text>
</comment>
<dbReference type="Pfam" id="PF25475">
    <property type="entry name" value="DUF7903"/>
    <property type="match status" value="1"/>
</dbReference>